<dbReference type="Pfam" id="PF03629">
    <property type="entry name" value="SASA"/>
    <property type="match status" value="1"/>
</dbReference>
<feature type="domain" description="Sialate O-acetylesterase" evidence="2">
    <location>
        <begin position="75"/>
        <end position="262"/>
    </location>
</feature>
<evidence type="ECO:0000259" key="2">
    <source>
        <dbReference type="Pfam" id="PF03629"/>
    </source>
</evidence>
<dbReference type="SUPFAM" id="SSF52266">
    <property type="entry name" value="SGNH hydrolase"/>
    <property type="match status" value="1"/>
</dbReference>
<evidence type="ECO:0000313" key="3">
    <source>
        <dbReference type="EMBL" id="WAR08529.1"/>
    </source>
</evidence>
<dbReference type="PANTHER" id="PTHR22901">
    <property type="entry name" value="SIALATE O-ACETYLESTERASE"/>
    <property type="match status" value="1"/>
</dbReference>
<dbReference type="InterPro" id="IPR036514">
    <property type="entry name" value="SGNH_hydro_sf"/>
</dbReference>
<dbReference type="Gene3D" id="3.40.50.1110">
    <property type="entry name" value="SGNH hydrolase"/>
    <property type="match status" value="1"/>
</dbReference>
<proteinExistence type="predicted"/>
<evidence type="ECO:0000256" key="1">
    <source>
        <dbReference type="ARBA" id="ARBA00022801"/>
    </source>
</evidence>
<accession>A0ABY7EHJ4</accession>
<gene>
    <name evidence="3" type="ORF">MAR_018487</name>
</gene>
<reference evidence="3" key="1">
    <citation type="submission" date="2022-11" db="EMBL/GenBank/DDBJ databases">
        <title>Centuries of genome instability and evolution in soft-shell clam transmissible cancer (bioRxiv).</title>
        <authorList>
            <person name="Hart S.F.M."/>
            <person name="Yonemitsu M.A."/>
            <person name="Giersch R.M."/>
            <person name="Beal B.F."/>
            <person name="Arriagada G."/>
            <person name="Davis B.W."/>
            <person name="Ostrander E.A."/>
            <person name="Goff S.P."/>
            <person name="Metzger M.J."/>
        </authorList>
    </citation>
    <scope>NUCLEOTIDE SEQUENCE</scope>
    <source>
        <strain evidence="3">MELC-2E11</strain>
        <tissue evidence="3">Siphon/mantle</tissue>
    </source>
</reference>
<keyword evidence="4" id="KW-1185">Reference proteome</keyword>
<sequence>MVLQKGPSRSQLWGYADTVGVTVTAQVRPGGDPVHTKTVLHQGPGMVIWKVMLPAEDDVTSSESNVTINDVMFGDVWVCSGQSNMQFTLSMVNNFSSEIADAENYPDIRLMTVDQQWSATPKFDIEDIEENWTRPNKDAVGHSDWTYFSAVCWLYGKYLYQTLNRPIGLIASTWGGTPIEAWSSNDAMRVCNTTSTNHNSVHASIAPQDKPTQLWNAMIHPLLNMTIYGAIWYQGEANAGAPDSYACRFKAMIDDWRSKFEEASYGQTHAVFPFGFVQLAPNKNESSMVKGFPDIRWHQTYDEGYVPNTELPSVFMAVAADLPDFDSPFGRYSIPNPQHNLYVVNYLDVAHRLVLSALQVAYNNTSMGRYQGPKISAYFSDIGYHTLRLEFDHGEGLGVVVNMNYTGVGFEVCCSRNNQSKCDGTDSNWQPAPLKGSDKYGVTMGSCVDLWTMGVRYLWRESPCGFKNCPVYTKENDLPMAPFIVNGIL</sequence>
<dbReference type="PANTHER" id="PTHR22901:SF0">
    <property type="entry name" value="SIALATE O-ACETYLESTERASE"/>
    <property type="match status" value="1"/>
</dbReference>
<protein>
    <submittedName>
        <fullName evidence="3">SIAE-like protein</fullName>
    </submittedName>
</protein>
<evidence type="ECO:0000313" key="4">
    <source>
        <dbReference type="Proteomes" id="UP001164746"/>
    </source>
</evidence>
<dbReference type="InterPro" id="IPR005181">
    <property type="entry name" value="SASA"/>
</dbReference>
<keyword evidence="1" id="KW-0378">Hydrolase</keyword>
<dbReference type="EMBL" id="CP111017">
    <property type="protein sequence ID" value="WAR08529.1"/>
    <property type="molecule type" value="Genomic_DNA"/>
</dbReference>
<name>A0ABY7EHJ4_MYAAR</name>
<dbReference type="InterPro" id="IPR039329">
    <property type="entry name" value="SIAE"/>
</dbReference>
<dbReference type="Proteomes" id="UP001164746">
    <property type="component" value="Chromosome 6"/>
</dbReference>
<organism evidence="3 4">
    <name type="scientific">Mya arenaria</name>
    <name type="common">Soft-shell clam</name>
    <dbReference type="NCBI Taxonomy" id="6604"/>
    <lineage>
        <taxon>Eukaryota</taxon>
        <taxon>Metazoa</taxon>
        <taxon>Spiralia</taxon>
        <taxon>Lophotrochozoa</taxon>
        <taxon>Mollusca</taxon>
        <taxon>Bivalvia</taxon>
        <taxon>Autobranchia</taxon>
        <taxon>Heteroconchia</taxon>
        <taxon>Euheterodonta</taxon>
        <taxon>Imparidentia</taxon>
        <taxon>Neoheterodontei</taxon>
        <taxon>Myida</taxon>
        <taxon>Myoidea</taxon>
        <taxon>Myidae</taxon>
        <taxon>Mya</taxon>
    </lineage>
</organism>